<evidence type="ECO:0000313" key="1">
    <source>
        <dbReference type="EMBL" id="SEG64389.1"/>
    </source>
</evidence>
<keyword evidence="2" id="KW-1185">Reference proteome</keyword>
<name>A0A1H6BUQ2_9RHOB</name>
<dbReference type="EMBL" id="FNUZ01000009">
    <property type="protein sequence ID" value="SEG64389.1"/>
    <property type="molecule type" value="Genomic_DNA"/>
</dbReference>
<sequence length="79" mass="8647">MGKIGHDVNGPLRTFAQLAPLQRSFPKPILRGNMQHHLSALGFSIADTHSGQSGTLQGSFPNSRPVHAVHRYWKSGRSC</sequence>
<dbReference type="Proteomes" id="UP000236752">
    <property type="component" value="Unassembled WGS sequence"/>
</dbReference>
<proteinExistence type="predicted"/>
<reference evidence="1 2" key="1">
    <citation type="submission" date="2016-10" db="EMBL/GenBank/DDBJ databases">
        <authorList>
            <person name="de Groot N.N."/>
        </authorList>
    </citation>
    <scope>NUCLEOTIDE SEQUENCE [LARGE SCALE GENOMIC DNA]</scope>
    <source>
        <strain evidence="1 2">DSM 26915</strain>
    </source>
</reference>
<gene>
    <name evidence="1" type="ORF">SAMN04488045_3808</name>
</gene>
<evidence type="ECO:0000313" key="2">
    <source>
        <dbReference type="Proteomes" id="UP000236752"/>
    </source>
</evidence>
<protein>
    <submittedName>
        <fullName evidence="1">Uncharacterized protein</fullName>
    </submittedName>
</protein>
<dbReference type="AlphaFoldDB" id="A0A1H6BUQ2"/>
<organism evidence="1 2">
    <name type="scientific">Thalassococcus halodurans</name>
    <dbReference type="NCBI Taxonomy" id="373675"/>
    <lineage>
        <taxon>Bacteria</taxon>
        <taxon>Pseudomonadati</taxon>
        <taxon>Pseudomonadota</taxon>
        <taxon>Alphaproteobacteria</taxon>
        <taxon>Rhodobacterales</taxon>
        <taxon>Roseobacteraceae</taxon>
        <taxon>Thalassococcus</taxon>
    </lineage>
</organism>
<accession>A0A1H6BUQ2</accession>